<dbReference type="PANTHER" id="PTHR48414">
    <property type="entry name" value="POP5 HOMOLOG, RIBONUCLEASE P_MRP SUBUNIT"/>
    <property type="match status" value="1"/>
</dbReference>
<dbReference type="PIRSF" id="PIRSF023803">
    <property type="entry name" value="Ribonuclease_P_prd"/>
    <property type="match status" value="1"/>
</dbReference>
<dbReference type="Gene3D" id="3.30.70.3250">
    <property type="entry name" value="Ribonuclease P, Pop5 subunit"/>
    <property type="match status" value="1"/>
</dbReference>
<evidence type="ECO:0000256" key="5">
    <source>
        <dbReference type="ARBA" id="ARBA00044198"/>
    </source>
</evidence>
<dbReference type="InterPro" id="IPR038085">
    <property type="entry name" value="Rnp2-like_sf"/>
</dbReference>
<accession>A0AAN8X550</accession>
<dbReference type="InterPro" id="IPR016819">
    <property type="entry name" value="RNase_P/MRP_POP5"/>
</dbReference>
<evidence type="ECO:0000256" key="6">
    <source>
        <dbReference type="PIRNR" id="PIRNR023803"/>
    </source>
</evidence>
<evidence type="ECO:0000256" key="2">
    <source>
        <dbReference type="ARBA" id="ARBA00022552"/>
    </source>
</evidence>
<evidence type="ECO:0000313" key="7">
    <source>
        <dbReference type="EMBL" id="KAK7072229.1"/>
    </source>
</evidence>
<keyword evidence="4 6" id="KW-0539">Nucleus</keyword>
<sequence length="125" mass="14469">MVRFKKRYIVLEVELPPKCKKEDRLLYFSLKNKIRQLHGEYGEAAVEKGLRVKYVNEQTNIAIISVARYAFKLVASTLPFVTKISLKTLYVGASFKHSLLFIKKHHEKTLRALRVSESSVDTQKT</sequence>
<dbReference type="GO" id="GO:0001682">
    <property type="term" value="P:tRNA 5'-leader removal"/>
    <property type="evidence" value="ECO:0007669"/>
    <property type="project" value="InterPro"/>
</dbReference>
<dbReference type="AlphaFoldDB" id="A0AAN8X550"/>
<dbReference type="SUPFAM" id="SSF160350">
    <property type="entry name" value="Rnp2-like"/>
    <property type="match status" value="1"/>
</dbReference>
<evidence type="ECO:0000313" key="8">
    <source>
        <dbReference type="Proteomes" id="UP001381693"/>
    </source>
</evidence>
<gene>
    <name evidence="7" type="primary">POP5</name>
    <name evidence="7" type="ORF">SK128_006762</name>
</gene>
<comment type="subcellular location">
    <subcellularLocation>
        <location evidence="6">Nucleus</location>
        <location evidence="6">Nucleolus</location>
    </subcellularLocation>
</comment>
<dbReference type="Proteomes" id="UP001381693">
    <property type="component" value="Unassembled WGS sequence"/>
</dbReference>
<keyword evidence="8" id="KW-1185">Reference proteome</keyword>
<evidence type="ECO:0000256" key="4">
    <source>
        <dbReference type="ARBA" id="ARBA00023242"/>
    </source>
</evidence>
<comment type="function">
    <text evidence="6">Component of ribonuclease P, a protein complex that generates mature tRNA molecules by cleaving their 5'-ends.</text>
</comment>
<keyword evidence="3 6" id="KW-0819">tRNA processing</keyword>
<dbReference type="GO" id="GO:0006364">
    <property type="term" value="P:rRNA processing"/>
    <property type="evidence" value="ECO:0007669"/>
    <property type="project" value="UniProtKB-KW"/>
</dbReference>
<evidence type="ECO:0000256" key="3">
    <source>
        <dbReference type="ARBA" id="ARBA00022694"/>
    </source>
</evidence>
<proteinExistence type="inferred from homology"/>
<keyword evidence="7" id="KW-0378">Hydrolase</keyword>
<dbReference type="GO" id="GO:0030677">
    <property type="term" value="C:ribonuclease P complex"/>
    <property type="evidence" value="ECO:0007669"/>
    <property type="project" value="InterPro"/>
</dbReference>
<dbReference type="EMBL" id="JAXCGZ010013593">
    <property type="protein sequence ID" value="KAK7072229.1"/>
    <property type="molecule type" value="Genomic_DNA"/>
</dbReference>
<comment type="caution">
    <text evidence="7">The sequence shown here is derived from an EMBL/GenBank/DDBJ whole genome shotgun (WGS) entry which is preliminary data.</text>
</comment>
<dbReference type="InterPro" id="IPR002759">
    <property type="entry name" value="Pop5/Rpp14/Rnp2-like"/>
</dbReference>
<dbReference type="PANTHER" id="PTHR48414:SF1">
    <property type="entry name" value="POP5 HOMOLOG, RIBONUCLEASE P_MRP SUBUNIT"/>
    <property type="match status" value="1"/>
</dbReference>
<name>A0AAN8X550_HALRR</name>
<keyword evidence="2" id="KW-0698">rRNA processing</keyword>
<comment type="similarity">
    <text evidence="1 6">Belongs to the eukaryotic/archaeal RNase P protein component 2 family.</text>
</comment>
<organism evidence="7 8">
    <name type="scientific">Halocaridina rubra</name>
    <name type="common">Hawaiian red shrimp</name>
    <dbReference type="NCBI Taxonomy" id="373956"/>
    <lineage>
        <taxon>Eukaryota</taxon>
        <taxon>Metazoa</taxon>
        <taxon>Ecdysozoa</taxon>
        <taxon>Arthropoda</taxon>
        <taxon>Crustacea</taxon>
        <taxon>Multicrustacea</taxon>
        <taxon>Malacostraca</taxon>
        <taxon>Eumalacostraca</taxon>
        <taxon>Eucarida</taxon>
        <taxon>Decapoda</taxon>
        <taxon>Pleocyemata</taxon>
        <taxon>Caridea</taxon>
        <taxon>Atyoidea</taxon>
        <taxon>Atyidae</taxon>
        <taxon>Halocaridina</taxon>
    </lineage>
</organism>
<reference evidence="7 8" key="1">
    <citation type="submission" date="2023-11" db="EMBL/GenBank/DDBJ databases">
        <title>Halocaridina rubra genome assembly.</title>
        <authorList>
            <person name="Smith C."/>
        </authorList>
    </citation>
    <scope>NUCLEOTIDE SEQUENCE [LARGE SCALE GENOMIC DNA]</scope>
    <source>
        <strain evidence="7">EP-1</strain>
        <tissue evidence="7">Whole</tissue>
    </source>
</reference>
<dbReference type="Pfam" id="PF01900">
    <property type="entry name" value="RNase_P_Rpp14"/>
    <property type="match status" value="1"/>
</dbReference>
<protein>
    <recommendedName>
        <fullName evidence="5 6">Ribonuclease P/MRP protein subunit POP5</fullName>
    </recommendedName>
</protein>
<dbReference type="GO" id="GO:0033204">
    <property type="term" value="F:ribonuclease P RNA binding"/>
    <property type="evidence" value="ECO:0007669"/>
    <property type="project" value="InterPro"/>
</dbReference>
<evidence type="ECO:0000256" key="1">
    <source>
        <dbReference type="ARBA" id="ARBA00010800"/>
    </source>
</evidence>
<dbReference type="GO" id="GO:0016787">
    <property type="term" value="F:hydrolase activity"/>
    <property type="evidence" value="ECO:0007669"/>
    <property type="project" value="UniProtKB-KW"/>
</dbReference>
<dbReference type="GO" id="GO:0005730">
    <property type="term" value="C:nucleolus"/>
    <property type="evidence" value="ECO:0007669"/>
    <property type="project" value="UniProtKB-SubCell"/>
</dbReference>